<gene>
    <name evidence="1" type="ORF">ACFSTE_08110</name>
</gene>
<name>A0ABW5N6M4_9FLAO</name>
<dbReference type="SUPFAM" id="SSF56973">
    <property type="entry name" value="Aerolisin/ETX pore-forming domain"/>
    <property type="match status" value="1"/>
</dbReference>
<dbReference type="RefSeq" id="WP_378257146.1">
    <property type="nucleotide sequence ID" value="NZ_JBHSJV010000001.1"/>
</dbReference>
<dbReference type="Gene3D" id="3.10.290.50">
    <property type="match status" value="1"/>
</dbReference>
<dbReference type="Gene3D" id="2.60.40.3040">
    <property type="match status" value="1"/>
</dbReference>
<comment type="caution">
    <text evidence="1">The sequence shown here is derived from an EMBL/GenBank/DDBJ whole genome shotgun (WGS) entry which is preliminary data.</text>
</comment>
<accession>A0ABW5N6M4</accession>
<evidence type="ECO:0000313" key="2">
    <source>
        <dbReference type="Proteomes" id="UP001597459"/>
    </source>
</evidence>
<sequence>MAQNHLMKNIITTPFTYIISATIVFFSCQNEQEDDLTKNNVETTTPLHIKKGYSSLETMLQQETFTSFNSEDLPFLKRNAKIAKSTVSTPLSRAIVDKLYNTQSSPKRTALFNLFTSADGVVPDAISFNKTEAIDYWGYTENTSDYIPVPNVSQQLNLRPTIDINPPHIKELSRTIKEDTHTIQYFINTSNQALATRVYATQQKKSKISWVNEYEQAFELKTSATFSTGIKMIAEGEITATVGLKIGFKQIRGSEEVNIFATGQEFQNVIVPPRSVLKVTFLNIKEEARFSFKSNVKTTGAVGVNYGHPVKNYNSETAHYFWALPAERITQGYLEDLKGTITSNGYRLLINTEIICLDNFTHSPEEIVSELIDLTTTGNSTNQNTPYHCSSNFYNPSCVSNIGYSRELLTGDCYLEIIEGKKQLFIKQEINGRIKRTRINFNDCDQCLNAHTGDVLPNH</sequence>
<proteinExistence type="predicted"/>
<reference evidence="2" key="1">
    <citation type="journal article" date="2019" name="Int. J. Syst. Evol. Microbiol.">
        <title>The Global Catalogue of Microorganisms (GCM) 10K type strain sequencing project: providing services to taxonomists for standard genome sequencing and annotation.</title>
        <authorList>
            <consortium name="The Broad Institute Genomics Platform"/>
            <consortium name="The Broad Institute Genome Sequencing Center for Infectious Disease"/>
            <person name="Wu L."/>
            <person name="Ma J."/>
        </authorList>
    </citation>
    <scope>NUCLEOTIDE SEQUENCE [LARGE SCALE GENOMIC DNA]</scope>
    <source>
        <strain evidence="2">KCTC 42423</strain>
    </source>
</reference>
<dbReference type="EMBL" id="JBHULX010000004">
    <property type="protein sequence ID" value="MFD2590796.1"/>
    <property type="molecule type" value="Genomic_DNA"/>
</dbReference>
<dbReference type="Proteomes" id="UP001597459">
    <property type="component" value="Unassembled WGS sequence"/>
</dbReference>
<protein>
    <submittedName>
        <fullName evidence="1">Uncharacterized protein</fullName>
    </submittedName>
</protein>
<organism evidence="1 2">
    <name type="scientific">Aquimarina hainanensis</name>
    <dbReference type="NCBI Taxonomy" id="1578017"/>
    <lineage>
        <taxon>Bacteria</taxon>
        <taxon>Pseudomonadati</taxon>
        <taxon>Bacteroidota</taxon>
        <taxon>Flavobacteriia</taxon>
        <taxon>Flavobacteriales</taxon>
        <taxon>Flavobacteriaceae</taxon>
        <taxon>Aquimarina</taxon>
    </lineage>
</organism>
<evidence type="ECO:0000313" key="1">
    <source>
        <dbReference type="EMBL" id="MFD2590796.1"/>
    </source>
</evidence>
<keyword evidence="2" id="KW-1185">Reference proteome</keyword>
<dbReference type="Gene3D" id="2.60.40.4280">
    <property type="match status" value="1"/>
</dbReference>